<evidence type="ECO:0000256" key="2">
    <source>
        <dbReference type="SAM" id="Phobius"/>
    </source>
</evidence>
<reference evidence="3" key="1">
    <citation type="submission" date="2021-05" db="EMBL/GenBank/DDBJ databases">
        <title>Novel Bacillus species.</title>
        <authorList>
            <person name="Liu G."/>
        </authorList>
    </citation>
    <scope>NUCLEOTIDE SEQUENCE</scope>
    <source>
        <strain evidence="3">FJAT-49825</strain>
    </source>
</reference>
<name>A0A942TYN9_9BACI</name>
<evidence type="ECO:0000256" key="1">
    <source>
        <dbReference type="SAM" id="MobiDB-lite"/>
    </source>
</evidence>
<evidence type="ECO:0000313" key="3">
    <source>
        <dbReference type="EMBL" id="MBS4211225.1"/>
    </source>
</evidence>
<keyword evidence="4" id="KW-1185">Reference proteome</keyword>
<evidence type="ECO:0000313" key="4">
    <source>
        <dbReference type="Proteomes" id="UP000679749"/>
    </source>
</evidence>
<feature type="transmembrane region" description="Helical" evidence="2">
    <location>
        <begin position="32"/>
        <end position="52"/>
    </location>
</feature>
<feature type="transmembrane region" description="Helical" evidence="2">
    <location>
        <begin position="86"/>
        <end position="104"/>
    </location>
</feature>
<accession>A0A942TYN9</accession>
<feature type="compositionally biased region" description="Basic and acidic residues" evidence="1">
    <location>
        <begin position="142"/>
        <end position="151"/>
    </location>
</feature>
<dbReference type="RefSeq" id="WP_213115760.1">
    <property type="nucleotide sequence ID" value="NZ_JAGYPF010000001.1"/>
</dbReference>
<protein>
    <submittedName>
        <fullName evidence="3">YndM family protein</fullName>
    </submittedName>
</protein>
<comment type="caution">
    <text evidence="3">The sequence shown here is derived from an EMBL/GenBank/DDBJ whole genome shotgun (WGS) entry which is preliminary data.</text>
</comment>
<sequence>MQNVYRLAAKFIPCLIVLGIILGLFFDFSFGDVLLITAVLGIVSYVLGDLLILRKTTNLLATIADFLVTFLVVWLMGRMLTNENNLIWASVISAAAVALFEYFYHGFLTNEKNKQFTNTSRSIQQQPQFQTEAAEEFTPVKPEVRSSNDNK</sequence>
<keyword evidence="2" id="KW-0472">Membrane</keyword>
<keyword evidence="2" id="KW-1133">Transmembrane helix</keyword>
<feature type="region of interest" description="Disordered" evidence="1">
    <location>
        <begin position="129"/>
        <end position="151"/>
    </location>
</feature>
<feature type="transmembrane region" description="Helical" evidence="2">
    <location>
        <begin position="59"/>
        <end position="80"/>
    </location>
</feature>
<dbReference type="AlphaFoldDB" id="A0A942TYN9"/>
<dbReference type="EMBL" id="JAGYPF010000001">
    <property type="protein sequence ID" value="MBS4211225.1"/>
    <property type="molecule type" value="Genomic_DNA"/>
</dbReference>
<dbReference type="InterPro" id="IPR019649">
    <property type="entry name" value="DUF2512"/>
</dbReference>
<gene>
    <name evidence="3" type="ORF">KHA99_02005</name>
</gene>
<organism evidence="3 4">
    <name type="scientific">Neobacillus rhizophilus</name>
    <dbReference type="NCBI Taxonomy" id="2833579"/>
    <lineage>
        <taxon>Bacteria</taxon>
        <taxon>Bacillati</taxon>
        <taxon>Bacillota</taxon>
        <taxon>Bacilli</taxon>
        <taxon>Bacillales</taxon>
        <taxon>Bacillaceae</taxon>
        <taxon>Neobacillus</taxon>
    </lineage>
</organism>
<proteinExistence type="predicted"/>
<dbReference type="Proteomes" id="UP000679749">
    <property type="component" value="Unassembled WGS sequence"/>
</dbReference>
<feature type="transmembrane region" description="Helical" evidence="2">
    <location>
        <begin position="7"/>
        <end position="26"/>
    </location>
</feature>
<dbReference type="Pfam" id="PF10710">
    <property type="entry name" value="DUF2512"/>
    <property type="match status" value="1"/>
</dbReference>
<keyword evidence="2" id="KW-0812">Transmembrane</keyword>